<evidence type="ECO:0000313" key="2">
    <source>
        <dbReference type="Proteomes" id="UP001163046"/>
    </source>
</evidence>
<gene>
    <name evidence="1" type="ORF">OS493_007594</name>
</gene>
<organism evidence="1 2">
    <name type="scientific">Desmophyllum pertusum</name>
    <dbReference type="NCBI Taxonomy" id="174260"/>
    <lineage>
        <taxon>Eukaryota</taxon>
        <taxon>Metazoa</taxon>
        <taxon>Cnidaria</taxon>
        <taxon>Anthozoa</taxon>
        <taxon>Hexacorallia</taxon>
        <taxon>Scleractinia</taxon>
        <taxon>Caryophylliina</taxon>
        <taxon>Caryophylliidae</taxon>
        <taxon>Desmophyllum</taxon>
    </lineage>
</organism>
<dbReference type="EMBL" id="MU827304">
    <property type="protein sequence ID" value="KAJ7364961.1"/>
    <property type="molecule type" value="Genomic_DNA"/>
</dbReference>
<dbReference type="Proteomes" id="UP001163046">
    <property type="component" value="Unassembled WGS sequence"/>
</dbReference>
<evidence type="ECO:0000313" key="1">
    <source>
        <dbReference type="EMBL" id="KAJ7364961.1"/>
    </source>
</evidence>
<dbReference type="OrthoDB" id="5970827at2759"/>
<protein>
    <submittedName>
        <fullName evidence="1">Uncharacterized protein</fullName>
    </submittedName>
</protein>
<keyword evidence="2" id="KW-1185">Reference proteome</keyword>
<comment type="caution">
    <text evidence="1">The sequence shown here is derived from an EMBL/GenBank/DDBJ whole genome shotgun (WGS) entry which is preliminary data.</text>
</comment>
<name>A0A9X0CM47_9CNID</name>
<proteinExistence type="predicted"/>
<accession>A0A9X0CM47</accession>
<dbReference type="AlphaFoldDB" id="A0A9X0CM47"/>
<reference evidence="1" key="1">
    <citation type="submission" date="2023-01" db="EMBL/GenBank/DDBJ databases">
        <title>Genome assembly of the deep-sea coral Lophelia pertusa.</title>
        <authorList>
            <person name="Herrera S."/>
            <person name="Cordes E."/>
        </authorList>
    </citation>
    <scope>NUCLEOTIDE SEQUENCE</scope>
    <source>
        <strain evidence="1">USNM1676648</strain>
        <tissue evidence="1">Polyp</tissue>
    </source>
</reference>
<sequence>MFELFCREWNSMRVRFWSIGYKKRLFLLIFFLFILACFVAWTTLFADLSDLKITQGRHDGINKSSVWDKWVLANGLKSIGDIWDDCDRSDSRKMIGKVIIHYDSEEKRVIGTAVANFTAKVTLKSGIVHVVAQFHGVPCMMSNTRSAKWMQKRLAVQYIKVRK</sequence>